<dbReference type="GO" id="GO:0030686">
    <property type="term" value="C:90S preribosome"/>
    <property type="evidence" value="ECO:0007669"/>
    <property type="project" value="InterPro"/>
</dbReference>
<dbReference type="GO" id="GO:0003723">
    <property type="term" value="F:RNA binding"/>
    <property type="evidence" value="ECO:0007669"/>
    <property type="project" value="TreeGrafter"/>
</dbReference>
<dbReference type="OMA" id="STYITEW"/>
<dbReference type="AlphaFoldDB" id="A0A8D0GKV0"/>
<dbReference type="FunFam" id="2.130.10.10:FF:000441">
    <property type="entry name" value="U3 small nucleolar RNA-associated protein 4 homolog"/>
    <property type="match status" value="1"/>
</dbReference>
<keyword evidence="2" id="KW-1185">Reference proteome</keyword>
<dbReference type="PANTHER" id="PTHR44163">
    <property type="entry name" value="U3 SMALL NUCLEOLAR RNA-ASSOCIATED PROTEIN 4 HOMOLOG"/>
    <property type="match status" value="1"/>
</dbReference>
<dbReference type="InterPro" id="IPR011047">
    <property type="entry name" value="Quinoprotein_ADH-like_sf"/>
</dbReference>
<reference evidence="1" key="1">
    <citation type="submission" date="2025-08" db="UniProtKB">
        <authorList>
            <consortium name="Ensembl"/>
        </authorList>
    </citation>
    <scope>IDENTIFICATION</scope>
</reference>
<dbReference type="GO" id="GO:0001650">
    <property type="term" value="C:fibrillar center"/>
    <property type="evidence" value="ECO:0007669"/>
    <property type="project" value="Ensembl"/>
</dbReference>
<proteinExistence type="predicted"/>
<dbReference type="Ensembl" id="ENSSPUT00000008179.1">
    <property type="protein sequence ID" value="ENSSPUP00000007679.1"/>
    <property type="gene ID" value="ENSSPUG00000005935.1"/>
</dbReference>
<evidence type="ECO:0000313" key="1">
    <source>
        <dbReference type="Ensembl" id="ENSSPUP00000007679.1"/>
    </source>
</evidence>
<dbReference type="SUPFAM" id="SSF50978">
    <property type="entry name" value="WD40 repeat-like"/>
    <property type="match status" value="1"/>
</dbReference>
<name>A0A8D0GKV0_SPHPU</name>
<dbReference type="Pfam" id="PF00400">
    <property type="entry name" value="WD40"/>
    <property type="match status" value="2"/>
</dbReference>
<dbReference type="GeneTree" id="ENSGT00940000153533"/>
<organism evidence="1 2">
    <name type="scientific">Sphenodon punctatus</name>
    <name type="common">Tuatara</name>
    <name type="synonym">Hatteria punctata</name>
    <dbReference type="NCBI Taxonomy" id="8508"/>
    <lineage>
        <taxon>Eukaryota</taxon>
        <taxon>Metazoa</taxon>
        <taxon>Chordata</taxon>
        <taxon>Craniata</taxon>
        <taxon>Vertebrata</taxon>
        <taxon>Euteleostomi</taxon>
        <taxon>Lepidosauria</taxon>
        <taxon>Sphenodontia</taxon>
        <taxon>Sphenodontidae</taxon>
        <taxon>Sphenodon</taxon>
    </lineage>
</organism>
<dbReference type="InterPro" id="IPR001680">
    <property type="entry name" value="WD40_rpt"/>
</dbReference>
<dbReference type="GO" id="GO:0000462">
    <property type="term" value="P:maturation of SSU-rRNA from tricistronic rRNA transcript (SSU-rRNA, 5.8S rRNA, LSU-rRNA)"/>
    <property type="evidence" value="ECO:0007669"/>
    <property type="project" value="InterPro"/>
</dbReference>
<dbReference type="SUPFAM" id="SSF50998">
    <property type="entry name" value="Quinoprotein alcohol dehydrogenase-like"/>
    <property type="match status" value="1"/>
</dbReference>
<dbReference type="GO" id="GO:0032040">
    <property type="term" value="C:small-subunit processome"/>
    <property type="evidence" value="ECO:0007669"/>
    <property type="project" value="Ensembl"/>
</dbReference>
<gene>
    <name evidence="1" type="primary">UTP4</name>
</gene>
<dbReference type="FunFam" id="2.130.10.10:FF:000638">
    <property type="entry name" value="U3 small nucleolar RNA-associated protein 4 homolog"/>
    <property type="match status" value="1"/>
</dbReference>
<dbReference type="GO" id="GO:0005694">
    <property type="term" value="C:chromosome"/>
    <property type="evidence" value="ECO:0007669"/>
    <property type="project" value="Ensembl"/>
</dbReference>
<sequence length="684" mass="75432">MGEFQVHRARLFSFVPAGIRCTSLLPPAHLALARTDGTVEIYNLGANSFQEKVIPGHETQSAEALCWAAGNRLFGAGLSGDISEYDLERLCIKYSLGGFGGPVWSLAADPTGTQLAIGCEDGSVKLFQVLADQIQFERSLDRQKGRILSLSWHPSGTHIAAGSIDFIQVFDVKSGRAVQKILVDRHLPGSHSRECVLWGVAFLSDGTIVSADSAGKVQFWDWETGTLVQTHPISKSAVLSLAVSETEDSIVVGTAQGAVYQFQRLPVTLGSPEHQWVQTKPFQHHTHDVRTVAHSSTALISGGLDGQLVIRPLMERVEDKNYDAALRKVVFPHRCLVSCAKKAQLLLFQFPQRLELWRLGATNASGKDGEVLPVSSPPEHLLQLKTKGPEHICCSCISPCGSWIAYSTASKLYLHRVQHNNVGIKRVPKMPKRLSSALQLLFSADSSRLFVASDQGSVHILKLLEPGACKLLQTLRPSTGTAAAVYLLAASADGDWLAAASSNREVTIYSLRRAKPHCTVPAYNCPVTALAIHPATNNLVLTHSDQQVFEFSIAEREYTPWSRKVQQHGLHKDWLERDTPITHITFNPKQPSHILLHDTYMFCILDKALPLPLDATPLLNQAMLKRLSERARLSHLHAFKICKKYQPLLFMELLDDSSLVMVERPLMDINAQLPPPIQQKKFGT</sequence>
<dbReference type="Gene3D" id="2.130.10.10">
    <property type="entry name" value="YVTN repeat-like/Quinoprotein amine dehydrogenase"/>
    <property type="match status" value="3"/>
</dbReference>
<dbReference type="InterPro" id="IPR046351">
    <property type="entry name" value="UTP4"/>
</dbReference>
<dbReference type="Proteomes" id="UP000694392">
    <property type="component" value="Unplaced"/>
</dbReference>
<dbReference type="GO" id="GO:0006355">
    <property type="term" value="P:regulation of DNA-templated transcription"/>
    <property type="evidence" value="ECO:0007669"/>
    <property type="project" value="Ensembl"/>
</dbReference>
<dbReference type="PANTHER" id="PTHR44163:SF1">
    <property type="entry name" value="U3 SMALL NUCLEOLAR RNA-ASSOCIATED PROTEIN 4 HOMOLOG"/>
    <property type="match status" value="1"/>
</dbReference>
<evidence type="ECO:0000313" key="2">
    <source>
        <dbReference type="Proteomes" id="UP000694392"/>
    </source>
</evidence>
<dbReference type="InterPro" id="IPR015943">
    <property type="entry name" value="WD40/YVTN_repeat-like_dom_sf"/>
</dbReference>
<dbReference type="GO" id="GO:0034455">
    <property type="term" value="C:t-UTP complex"/>
    <property type="evidence" value="ECO:0007669"/>
    <property type="project" value="Ensembl"/>
</dbReference>
<dbReference type="FunFam" id="2.130.10.10:FF:000617">
    <property type="entry name" value="U3 small nucleolar RNA-associated protein 4 homolog"/>
    <property type="match status" value="1"/>
</dbReference>
<reference evidence="1" key="2">
    <citation type="submission" date="2025-09" db="UniProtKB">
        <authorList>
            <consortium name="Ensembl"/>
        </authorList>
    </citation>
    <scope>IDENTIFICATION</scope>
</reference>
<protein>
    <submittedName>
        <fullName evidence="1">UTP4 small subunit processome component</fullName>
    </submittedName>
</protein>
<dbReference type="SMART" id="SM00320">
    <property type="entry name" value="WD40"/>
    <property type="match status" value="10"/>
</dbReference>
<accession>A0A8D0GKV0</accession>
<dbReference type="InterPro" id="IPR036322">
    <property type="entry name" value="WD40_repeat_dom_sf"/>
</dbReference>